<reference evidence="7 8" key="1">
    <citation type="submission" date="2018-07" db="EMBL/GenBank/DDBJ databases">
        <title>Parabacteroides acidifaciens nov. sp., isolated from human feces.</title>
        <authorList>
            <person name="Wang Y.J."/>
        </authorList>
    </citation>
    <scope>NUCLEOTIDE SEQUENCE [LARGE SCALE GENOMIC DNA]</scope>
    <source>
        <strain evidence="7 8">426-9</strain>
    </source>
</reference>
<dbReference type="GO" id="GO:0006310">
    <property type="term" value="P:DNA recombination"/>
    <property type="evidence" value="ECO:0007669"/>
    <property type="project" value="UniProtKB-KW"/>
</dbReference>
<keyword evidence="2" id="KW-0238">DNA-binding</keyword>
<name>A0A3D8HAT8_9BACT</name>
<dbReference type="Proteomes" id="UP000629596">
    <property type="component" value="Unassembled WGS sequence"/>
</dbReference>
<feature type="domain" description="Tyr recombinase" evidence="4">
    <location>
        <begin position="135"/>
        <end position="305"/>
    </location>
</feature>
<dbReference type="GO" id="GO:0015074">
    <property type="term" value="P:DNA integration"/>
    <property type="evidence" value="ECO:0007669"/>
    <property type="project" value="InterPro"/>
</dbReference>
<evidence type="ECO:0000259" key="5">
    <source>
        <dbReference type="Pfam" id="PF13102"/>
    </source>
</evidence>
<feature type="domain" description="Phage integrase SAM-like" evidence="5">
    <location>
        <begin position="42"/>
        <end position="124"/>
    </location>
</feature>
<dbReference type="EMBL" id="QREV01000048">
    <property type="protein sequence ID" value="RDU48105.1"/>
    <property type="molecule type" value="Genomic_DNA"/>
</dbReference>
<sequence length="320" mass="37073">MGALQLDFSQYTNEQLQSEYYRKLPTKNFIQFGVIYINLKKKGRHFNAFHNLLEHFLSYQESIGRSFSTKDIGKEEIDGFVEYLYVEKGLKTSTIQAIVIKLKYLLGKAYLNGWAVDDSYTDAKVRENESTHIYLKEKEIARLYYYDGLTKKQEEIRDLFIVGCMTGQRYSDYSRISMDNIKGDNIFILQKKTKNKAVVPVTDYVREIFAKYDGSLPDARCIQYFNKTIKLICRKAGLTDLITYEEDQGGQIVMVKKEKCDMVSSHTARRTFITNTIRDKVPENMIMKLTGHKSSACFSRYNRLTLEDNARSLAGTGYLS</sequence>
<evidence type="ECO:0000313" key="7">
    <source>
        <dbReference type="EMBL" id="RDU48105.1"/>
    </source>
</evidence>
<dbReference type="Gene3D" id="1.10.150.130">
    <property type="match status" value="1"/>
</dbReference>
<dbReference type="Proteomes" id="UP000256321">
    <property type="component" value="Unassembled WGS sequence"/>
</dbReference>
<comment type="similarity">
    <text evidence="1">Belongs to the 'phage' integrase family.</text>
</comment>
<dbReference type="InterPro" id="IPR010998">
    <property type="entry name" value="Integrase_recombinase_N"/>
</dbReference>
<evidence type="ECO:0000256" key="2">
    <source>
        <dbReference type="ARBA" id="ARBA00023125"/>
    </source>
</evidence>
<dbReference type="EMBL" id="JACRTI010000048">
    <property type="protein sequence ID" value="MBC8603173.1"/>
    <property type="molecule type" value="Genomic_DNA"/>
</dbReference>
<evidence type="ECO:0000313" key="9">
    <source>
        <dbReference type="Proteomes" id="UP000629596"/>
    </source>
</evidence>
<proteinExistence type="inferred from homology"/>
<keyword evidence="3" id="KW-0233">DNA recombination</keyword>
<evidence type="ECO:0000313" key="8">
    <source>
        <dbReference type="Proteomes" id="UP000256321"/>
    </source>
</evidence>
<dbReference type="InterPro" id="IPR013762">
    <property type="entry name" value="Integrase-like_cat_sf"/>
</dbReference>
<keyword evidence="9" id="KW-1185">Reference proteome</keyword>
<dbReference type="Gene3D" id="1.10.443.10">
    <property type="entry name" value="Intergrase catalytic core"/>
    <property type="match status" value="1"/>
</dbReference>
<gene>
    <name evidence="7" type="ORF">DWU89_16180</name>
    <name evidence="6" type="ORF">H8784_15790</name>
</gene>
<evidence type="ECO:0000256" key="3">
    <source>
        <dbReference type="ARBA" id="ARBA00023172"/>
    </source>
</evidence>
<dbReference type="PANTHER" id="PTHR30349">
    <property type="entry name" value="PHAGE INTEGRASE-RELATED"/>
    <property type="match status" value="1"/>
</dbReference>
<dbReference type="RefSeq" id="WP_115500666.1">
    <property type="nucleotide sequence ID" value="NZ_JACRTI010000048.1"/>
</dbReference>
<evidence type="ECO:0000256" key="1">
    <source>
        <dbReference type="ARBA" id="ARBA00008857"/>
    </source>
</evidence>
<dbReference type="InterPro" id="IPR011010">
    <property type="entry name" value="DNA_brk_join_enz"/>
</dbReference>
<reference evidence="6 9" key="2">
    <citation type="submission" date="2020-08" db="EMBL/GenBank/DDBJ databases">
        <title>Genome public.</title>
        <authorList>
            <person name="Liu C."/>
            <person name="Sun Q."/>
        </authorList>
    </citation>
    <scope>NUCLEOTIDE SEQUENCE [LARGE SCALE GENOMIC DNA]</scope>
    <source>
        <strain evidence="6 9">426_9</strain>
    </source>
</reference>
<evidence type="ECO:0000313" key="6">
    <source>
        <dbReference type="EMBL" id="MBC8603173.1"/>
    </source>
</evidence>
<dbReference type="PANTHER" id="PTHR30349:SF64">
    <property type="entry name" value="PROPHAGE INTEGRASE INTD-RELATED"/>
    <property type="match status" value="1"/>
</dbReference>
<accession>A0A3D8HAT8</accession>
<dbReference type="InterPro" id="IPR002104">
    <property type="entry name" value="Integrase_catalytic"/>
</dbReference>
<dbReference type="Pfam" id="PF13102">
    <property type="entry name" value="Phage_int_SAM_5"/>
    <property type="match status" value="1"/>
</dbReference>
<dbReference type="AlphaFoldDB" id="A0A3D8HAT8"/>
<dbReference type="InterPro" id="IPR025269">
    <property type="entry name" value="SAM-like_dom"/>
</dbReference>
<organism evidence="7 8">
    <name type="scientific">Parabacteroides acidifaciens</name>
    <dbReference type="NCBI Taxonomy" id="2290935"/>
    <lineage>
        <taxon>Bacteria</taxon>
        <taxon>Pseudomonadati</taxon>
        <taxon>Bacteroidota</taxon>
        <taxon>Bacteroidia</taxon>
        <taxon>Bacteroidales</taxon>
        <taxon>Tannerellaceae</taxon>
        <taxon>Parabacteroides</taxon>
    </lineage>
</organism>
<dbReference type="Pfam" id="PF00589">
    <property type="entry name" value="Phage_integrase"/>
    <property type="match status" value="1"/>
</dbReference>
<evidence type="ECO:0000259" key="4">
    <source>
        <dbReference type="Pfam" id="PF00589"/>
    </source>
</evidence>
<dbReference type="SUPFAM" id="SSF56349">
    <property type="entry name" value="DNA breaking-rejoining enzymes"/>
    <property type="match status" value="1"/>
</dbReference>
<protein>
    <submittedName>
        <fullName evidence="6 7">Recombinase</fullName>
    </submittedName>
</protein>
<comment type="caution">
    <text evidence="7">The sequence shown here is derived from an EMBL/GenBank/DDBJ whole genome shotgun (WGS) entry which is preliminary data.</text>
</comment>
<dbReference type="GO" id="GO:0003677">
    <property type="term" value="F:DNA binding"/>
    <property type="evidence" value="ECO:0007669"/>
    <property type="project" value="UniProtKB-KW"/>
</dbReference>
<dbReference type="InterPro" id="IPR050090">
    <property type="entry name" value="Tyrosine_recombinase_XerCD"/>
</dbReference>